<evidence type="ECO:0000256" key="5">
    <source>
        <dbReference type="ARBA" id="ARBA00022448"/>
    </source>
</evidence>
<dbReference type="eggNOG" id="KOG2273">
    <property type="taxonomic scope" value="Eukaryota"/>
</dbReference>
<dbReference type="EMBL" id="AEOI02000008">
    <property type="protein sequence ID" value="ESW98511.1"/>
    <property type="molecule type" value="Genomic_DNA"/>
</dbReference>
<dbReference type="RefSeq" id="XP_013934394.1">
    <property type="nucleotide sequence ID" value="XM_014078919.1"/>
</dbReference>
<keyword evidence="12" id="KW-1185">Reference proteome</keyword>
<evidence type="ECO:0000256" key="6">
    <source>
        <dbReference type="ARBA" id="ARBA00022490"/>
    </source>
</evidence>
<evidence type="ECO:0000313" key="12">
    <source>
        <dbReference type="Proteomes" id="UP000008673"/>
    </source>
</evidence>
<dbReference type="AlphaFoldDB" id="W1QBT3"/>
<dbReference type="OrthoDB" id="10064318at2759"/>
<dbReference type="InterPro" id="IPR036871">
    <property type="entry name" value="PX_dom_sf"/>
</dbReference>
<comment type="similarity">
    <text evidence="3">Belongs to the sorting nexin family.</text>
</comment>
<dbReference type="InterPro" id="IPR045734">
    <property type="entry name" value="Snx8_BAR_dom"/>
</dbReference>
<dbReference type="GO" id="GO:0042147">
    <property type="term" value="P:retrograde transport, endosome to Golgi"/>
    <property type="evidence" value="ECO:0007669"/>
    <property type="project" value="InterPro"/>
</dbReference>
<dbReference type="GO" id="GO:0016020">
    <property type="term" value="C:membrane"/>
    <property type="evidence" value="ECO:0007669"/>
    <property type="project" value="UniProtKB-SubCell"/>
</dbReference>
<dbReference type="STRING" id="871575.W1QBT3"/>
<keyword evidence="7" id="KW-0653">Protein transport</keyword>
<dbReference type="GO" id="GO:0006623">
    <property type="term" value="P:protein targeting to vacuole"/>
    <property type="evidence" value="ECO:0007669"/>
    <property type="project" value="TreeGrafter"/>
</dbReference>
<dbReference type="GeneID" id="25773565"/>
<reference evidence="11 12" key="1">
    <citation type="journal article" date="2013" name="BMC Genomics">
        <title>Genome sequence and analysis of methylotrophic yeast Hansenula polymorpha DL1.</title>
        <authorList>
            <person name="Ravin N.V."/>
            <person name="Eldarov M.A."/>
            <person name="Kadnikov V.V."/>
            <person name="Beletsky A.V."/>
            <person name="Schneider J."/>
            <person name="Mardanova E.S."/>
            <person name="Smekalova E.M."/>
            <person name="Zvereva M.I."/>
            <person name="Dontsova O.A."/>
            <person name="Mardanov A.V."/>
            <person name="Skryabin K.G."/>
        </authorList>
    </citation>
    <scope>NUCLEOTIDE SEQUENCE [LARGE SCALE GENOMIC DNA]</scope>
    <source>
        <strain evidence="12">ATCC 26012 / BCRC 20466 / JCM 22074 / NRRL Y-7560 / DL-1</strain>
    </source>
</reference>
<dbReference type="KEGG" id="opa:HPODL_04135"/>
<dbReference type="GO" id="GO:0032266">
    <property type="term" value="F:phosphatidylinositol-3-phosphate binding"/>
    <property type="evidence" value="ECO:0007669"/>
    <property type="project" value="TreeGrafter"/>
</dbReference>
<dbReference type="InterPro" id="IPR028662">
    <property type="entry name" value="SNX8/Mvp1"/>
</dbReference>
<evidence type="ECO:0000256" key="1">
    <source>
        <dbReference type="ARBA" id="ARBA00004287"/>
    </source>
</evidence>
<evidence type="ECO:0000256" key="3">
    <source>
        <dbReference type="ARBA" id="ARBA00010883"/>
    </source>
</evidence>
<organism evidence="11 12">
    <name type="scientific">Ogataea parapolymorpha (strain ATCC 26012 / BCRC 20466 / JCM 22074 / NRRL Y-7560 / DL-1)</name>
    <name type="common">Yeast</name>
    <name type="synonym">Hansenula polymorpha</name>
    <dbReference type="NCBI Taxonomy" id="871575"/>
    <lineage>
        <taxon>Eukaryota</taxon>
        <taxon>Fungi</taxon>
        <taxon>Dikarya</taxon>
        <taxon>Ascomycota</taxon>
        <taxon>Saccharomycotina</taxon>
        <taxon>Pichiomycetes</taxon>
        <taxon>Pichiales</taxon>
        <taxon>Pichiaceae</taxon>
        <taxon>Ogataea</taxon>
    </lineage>
</organism>
<proteinExistence type="inferred from homology"/>
<evidence type="ECO:0000313" key="11">
    <source>
        <dbReference type="EMBL" id="ESW98511.1"/>
    </source>
</evidence>
<keyword evidence="8" id="KW-0472">Membrane</keyword>
<comment type="caution">
    <text evidence="11">The sequence shown here is derived from an EMBL/GenBank/DDBJ whole genome shotgun (WGS) entry which is preliminary data.</text>
</comment>
<dbReference type="Pfam" id="PF00787">
    <property type="entry name" value="PX"/>
    <property type="match status" value="1"/>
</dbReference>
<dbReference type="PANTHER" id="PTHR47554">
    <property type="entry name" value="SORTING NEXIN MVP1"/>
    <property type="match status" value="1"/>
</dbReference>
<dbReference type="PANTHER" id="PTHR47554:SF1">
    <property type="entry name" value="SORTING NEXIN MVP1"/>
    <property type="match status" value="1"/>
</dbReference>
<evidence type="ECO:0000256" key="7">
    <source>
        <dbReference type="ARBA" id="ARBA00022927"/>
    </source>
</evidence>
<comment type="subcellular location">
    <subcellularLocation>
        <location evidence="2">Cytoplasm</location>
    </subcellularLocation>
    <subcellularLocation>
        <location evidence="1">Membrane</location>
        <topology evidence="1">Peripheral membrane protein</topology>
        <orientation evidence="1">Cytoplasmic side</orientation>
    </subcellularLocation>
</comment>
<sequence length="567" mass="66335">MSENSFGAADPLMDKDPWALPATHGIQNLQSSVLEDNNWSSYNSNDILASNFAAMNIDRRQENGSELYHDQSAASSDPLANPESLDAENQEEVDLKEDSVWSEELVSSFNPLGYHNTEDKTIIRVKEIPEKEGLVFKHINYLISHNLRFPPEFYQNDKPAGSETKIIRRYSDFAWLLEVLWRKYPYRLIPELPPKKLLASSTDSIFLQKRRRSLQRFLYQLSKHPILSKENLVIMFLTVPNDFSNWKKFANIELTDEFESIKINLPKRFKMNFDQVLRGLNDQDPDFEEQTQVPEQTVNNDSIVNNITQIWNENPVDHTKLDFMENLQTVNLSLSTFADIWSKLCILVERMEKRELALYQDHQRFSYYLGQFTSNSGNLYGIENMVISEAQPEESQNMSIINTILKQVMKYFTTTKQLKDDELTTLSSDTLENFRKLQDYLASLHFLIERLGNFKNASEKQIHVLLNRIMKTNERLFQIKIKSDIRGSEVDKLVKLLTESVEELNNLLSYIILVKSTFLTEFRLFQKTKYLVSETFQDWFLEKVKYGELQQDSLQRVFNDLQDMPLK</sequence>
<evidence type="ECO:0000256" key="8">
    <source>
        <dbReference type="ARBA" id="ARBA00023136"/>
    </source>
</evidence>
<dbReference type="Gene3D" id="3.30.1520.10">
    <property type="entry name" value="Phox-like domain"/>
    <property type="match status" value="1"/>
</dbReference>
<gene>
    <name evidence="11" type="ORF">HPODL_04135</name>
</gene>
<keyword evidence="5" id="KW-0813">Transport</keyword>
<protein>
    <recommendedName>
        <fullName evidence="4">Sorting nexin MVP1</fullName>
    </recommendedName>
</protein>
<feature type="region of interest" description="Disordered" evidence="9">
    <location>
        <begin position="64"/>
        <end position="92"/>
    </location>
</feature>
<name>W1QBT3_OGAPD</name>
<dbReference type="InterPro" id="IPR001683">
    <property type="entry name" value="PX_dom"/>
</dbReference>
<feature type="domain" description="PX" evidence="10">
    <location>
        <begin position="119"/>
        <end position="244"/>
    </location>
</feature>
<dbReference type="PROSITE" id="PS50195">
    <property type="entry name" value="PX"/>
    <property type="match status" value="1"/>
</dbReference>
<dbReference type="SMART" id="SM00312">
    <property type="entry name" value="PX"/>
    <property type="match status" value="1"/>
</dbReference>
<dbReference type="GO" id="GO:0005768">
    <property type="term" value="C:endosome"/>
    <property type="evidence" value="ECO:0007669"/>
    <property type="project" value="TreeGrafter"/>
</dbReference>
<evidence type="ECO:0000256" key="2">
    <source>
        <dbReference type="ARBA" id="ARBA00004496"/>
    </source>
</evidence>
<dbReference type="SUPFAM" id="SSF64268">
    <property type="entry name" value="PX domain"/>
    <property type="match status" value="1"/>
</dbReference>
<accession>W1QBT3</accession>
<dbReference type="Proteomes" id="UP000008673">
    <property type="component" value="Unassembled WGS sequence"/>
</dbReference>
<dbReference type="OMA" id="CILVERM"/>
<keyword evidence="6" id="KW-0963">Cytoplasm</keyword>
<evidence type="ECO:0000256" key="9">
    <source>
        <dbReference type="SAM" id="MobiDB-lite"/>
    </source>
</evidence>
<dbReference type="Pfam" id="PF19566">
    <property type="entry name" value="Snx8_BAR_dom"/>
    <property type="match status" value="1"/>
</dbReference>
<evidence type="ECO:0000256" key="4">
    <source>
        <dbReference type="ARBA" id="ARBA00014268"/>
    </source>
</evidence>
<evidence type="ECO:0000259" key="10">
    <source>
        <dbReference type="PROSITE" id="PS50195"/>
    </source>
</evidence>
<dbReference type="GO" id="GO:0005829">
    <property type="term" value="C:cytosol"/>
    <property type="evidence" value="ECO:0007669"/>
    <property type="project" value="GOC"/>
</dbReference>
<dbReference type="HOGENOM" id="CLU_009058_2_1_1"/>